<gene>
    <name evidence="7" type="ORF">SAMN06269250_2925</name>
</gene>
<feature type="transmembrane region" description="Helical" evidence="5">
    <location>
        <begin position="150"/>
        <end position="170"/>
    </location>
</feature>
<dbReference type="Pfam" id="PF07690">
    <property type="entry name" value="MFS_1"/>
    <property type="match status" value="1"/>
</dbReference>
<feature type="transmembrane region" description="Helical" evidence="5">
    <location>
        <begin position="226"/>
        <end position="247"/>
    </location>
</feature>
<dbReference type="Proteomes" id="UP000219452">
    <property type="component" value="Unassembled WGS sequence"/>
</dbReference>
<dbReference type="SUPFAM" id="SSF103473">
    <property type="entry name" value="MFS general substrate transporter"/>
    <property type="match status" value="1"/>
</dbReference>
<protein>
    <submittedName>
        <fullName evidence="7">Predicted arabinose efflux permease, MFS family</fullName>
    </submittedName>
</protein>
<dbReference type="OrthoDB" id="9787026at2"/>
<feature type="transmembrane region" description="Helical" evidence="5">
    <location>
        <begin position="93"/>
        <end position="112"/>
    </location>
</feature>
<keyword evidence="2 5" id="KW-0812">Transmembrane</keyword>
<evidence type="ECO:0000256" key="5">
    <source>
        <dbReference type="SAM" id="Phobius"/>
    </source>
</evidence>
<evidence type="ECO:0000313" key="7">
    <source>
        <dbReference type="EMBL" id="SOD89025.1"/>
    </source>
</evidence>
<feature type="transmembrane region" description="Helical" evidence="5">
    <location>
        <begin position="118"/>
        <end position="138"/>
    </location>
</feature>
<name>A0A286G0I3_9BACT</name>
<feature type="transmembrane region" description="Helical" evidence="5">
    <location>
        <begin position="295"/>
        <end position="313"/>
    </location>
</feature>
<proteinExistence type="predicted"/>
<dbReference type="Gene3D" id="1.20.1250.20">
    <property type="entry name" value="MFS general substrate transporter like domains"/>
    <property type="match status" value="2"/>
</dbReference>
<evidence type="ECO:0000259" key="6">
    <source>
        <dbReference type="PROSITE" id="PS50850"/>
    </source>
</evidence>
<evidence type="ECO:0000256" key="1">
    <source>
        <dbReference type="ARBA" id="ARBA00004141"/>
    </source>
</evidence>
<feature type="transmembrane region" description="Helical" evidence="5">
    <location>
        <begin position="62"/>
        <end position="81"/>
    </location>
</feature>
<accession>A0A286G0I3</accession>
<sequence>METIQLPVNQEQRVKLPWGSFALCLVAYLFGGTASTLMATYLPVALPQLLDPSTSAEQLAEVGAWVSAAFLYGWMTGGLLFGPLADRLGRVRALALATGLCGGAMLATVFVPNEYVLFLLRALTGAGVGGILLISTVYLSEVWPVQSRPIALGVLATAFPVGIVATGGLVSGFSDWRLAFCIGILPLTVAFLVWIFLPESALWQQGRSELSSNKPNLFSAENKPNLISGAIIFGSVLIGLWGIFSWIPTWVQSLLPAGQTGQTERGITMMLLGMGGILGGVASGFLVARLGPRPTLLLTFSGCILACGLLFLTNHVFSTVVYGEVALLSLFFGISQGSLSSYVPTLFSPSIRATATGFCFNVGRLFTATAVLFVGSLTTALGGIGNALVVFSAAFLIAFGAIWIRK</sequence>
<dbReference type="AlphaFoldDB" id="A0A286G0I3"/>
<keyword evidence="4 5" id="KW-0472">Membrane</keyword>
<feature type="transmembrane region" description="Helical" evidence="5">
    <location>
        <begin position="383"/>
        <end position="404"/>
    </location>
</feature>
<dbReference type="InterPro" id="IPR020846">
    <property type="entry name" value="MFS_dom"/>
</dbReference>
<dbReference type="EMBL" id="OCNH01000002">
    <property type="protein sequence ID" value="SOD89025.1"/>
    <property type="molecule type" value="Genomic_DNA"/>
</dbReference>
<dbReference type="InterPro" id="IPR011701">
    <property type="entry name" value="MFS"/>
</dbReference>
<dbReference type="InterPro" id="IPR005829">
    <property type="entry name" value="Sugar_transporter_CS"/>
</dbReference>
<feature type="transmembrane region" description="Helical" evidence="5">
    <location>
        <begin position="355"/>
        <end position="377"/>
    </location>
</feature>
<dbReference type="PROSITE" id="PS50850">
    <property type="entry name" value="MFS"/>
    <property type="match status" value="1"/>
</dbReference>
<keyword evidence="8" id="KW-1185">Reference proteome</keyword>
<feature type="transmembrane region" description="Helical" evidence="5">
    <location>
        <begin position="325"/>
        <end position="343"/>
    </location>
</feature>
<evidence type="ECO:0000256" key="3">
    <source>
        <dbReference type="ARBA" id="ARBA00022989"/>
    </source>
</evidence>
<dbReference type="InterPro" id="IPR036259">
    <property type="entry name" value="MFS_trans_sf"/>
</dbReference>
<dbReference type="GO" id="GO:0005886">
    <property type="term" value="C:plasma membrane"/>
    <property type="evidence" value="ECO:0007669"/>
    <property type="project" value="TreeGrafter"/>
</dbReference>
<keyword evidence="3 5" id="KW-1133">Transmembrane helix</keyword>
<dbReference type="PANTHER" id="PTHR23508">
    <property type="entry name" value="CARBOXYLIC ACID TRANSPORTER PROTEIN HOMOLOG"/>
    <property type="match status" value="1"/>
</dbReference>
<comment type="subcellular location">
    <subcellularLocation>
        <location evidence="1">Membrane</location>
        <topology evidence="1">Multi-pass membrane protein</topology>
    </subcellularLocation>
</comment>
<reference evidence="8" key="1">
    <citation type="submission" date="2017-09" db="EMBL/GenBank/DDBJ databases">
        <authorList>
            <person name="Varghese N."/>
            <person name="Submissions S."/>
        </authorList>
    </citation>
    <scope>NUCLEOTIDE SEQUENCE [LARGE SCALE GENOMIC DNA]</scope>
    <source>
        <strain evidence="8">DSM 29961</strain>
    </source>
</reference>
<feature type="transmembrane region" description="Helical" evidence="5">
    <location>
        <begin position="176"/>
        <end position="197"/>
    </location>
</feature>
<dbReference type="RefSeq" id="WP_097126531.1">
    <property type="nucleotide sequence ID" value="NZ_OCNH01000002.1"/>
</dbReference>
<dbReference type="PANTHER" id="PTHR23508:SF10">
    <property type="entry name" value="CARBOXYLIC ACID TRANSPORTER PROTEIN HOMOLOG"/>
    <property type="match status" value="1"/>
</dbReference>
<feature type="transmembrane region" description="Helical" evidence="5">
    <location>
        <begin position="267"/>
        <end position="288"/>
    </location>
</feature>
<evidence type="ECO:0000313" key="8">
    <source>
        <dbReference type="Proteomes" id="UP000219452"/>
    </source>
</evidence>
<feature type="transmembrane region" description="Helical" evidence="5">
    <location>
        <begin position="21"/>
        <end position="42"/>
    </location>
</feature>
<dbReference type="GO" id="GO:0046943">
    <property type="term" value="F:carboxylic acid transmembrane transporter activity"/>
    <property type="evidence" value="ECO:0007669"/>
    <property type="project" value="TreeGrafter"/>
</dbReference>
<evidence type="ECO:0000256" key="2">
    <source>
        <dbReference type="ARBA" id="ARBA00022692"/>
    </source>
</evidence>
<dbReference type="PROSITE" id="PS00217">
    <property type="entry name" value="SUGAR_TRANSPORT_2"/>
    <property type="match status" value="1"/>
</dbReference>
<evidence type="ECO:0000256" key="4">
    <source>
        <dbReference type="ARBA" id="ARBA00023136"/>
    </source>
</evidence>
<feature type="domain" description="Major facilitator superfamily (MFS) profile" evidence="6">
    <location>
        <begin position="20"/>
        <end position="406"/>
    </location>
</feature>
<organism evidence="7 8">
    <name type="scientific">Spirosoma fluviale</name>
    <dbReference type="NCBI Taxonomy" id="1597977"/>
    <lineage>
        <taxon>Bacteria</taxon>
        <taxon>Pseudomonadati</taxon>
        <taxon>Bacteroidota</taxon>
        <taxon>Cytophagia</taxon>
        <taxon>Cytophagales</taxon>
        <taxon>Cytophagaceae</taxon>
        <taxon>Spirosoma</taxon>
    </lineage>
</organism>